<dbReference type="EMBL" id="JAACXV010000413">
    <property type="protein sequence ID" value="KAF7277761.1"/>
    <property type="molecule type" value="Genomic_DNA"/>
</dbReference>
<comment type="caution">
    <text evidence="1">The sequence shown here is derived from an EMBL/GenBank/DDBJ whole genome shotgun (WGS) entry which is preliminary data.</text>
</comment>
<evidence type="ECO:0000313" key="1">
    <source>
        <dbReference type="EMBL" id="KAF7277761.1"/>
    </source>
</evidence>
<name>A0A834IF13_RHYFE</name>
<proteinExistence type="predicted"/>
<sequence>MVSRRKWPEETYTKYYYEIMALLNKFNGTGAAAGNRQTPESLYLNLSNFSSLLGTSKKDQAQSKEMCLETDTLKFDKGQKSDCLRKKNAVAQPTPIRQQEVETAALSYDSNKKTVFRGYGNGQPVTQGKMSMPIEIDTIKTTIEAHVVPKYAEGDDYVEASTRHQEGQEYCIPQTSLRIRKDQLSVIPCISMTDQQIHFRKNKLLLRGRSCVENMDQEEIPTVREEDLGPLPLSDIEVGPIDEEQKQRLLDLLNQNRDCLALSTSELACSKMAEIKIHLCNHAPLFYRPYRMSITEQEVTKKS</sequence>
<organism evidence="1 2">
    <name type="scientific">Rhynchophorus ferrugineus</name>
    <name type="common">Red palm weevil</name>
    <name type="synonym">Curculio ferrugineus</name>
    <dbReference type="NCBI Taxonomy" id="354439"/>
    <lineage>
        <taxon>Eukaryota</taxon>
        <taxon>Metazoa</taxon>
        <taxon>Ecdysozoa</taxon>
        <taxon>Arthropoda</taxon>
        <taxon>Hexapoda</taxon>
        <taxon>Insecta</taxon>
        <taxon>Pterygota</taxon>
        <taxon>Neoptera</taxon>
        <taxon>Endopterygota</taxon>
        <taxon>Coleoptera</taxon>
        <taxon>Polyphaga</taxon>
        <taxon>Cucujiformia</taxon>
        <taxon>Curculionidae</taxon>
        <taxon>Dryophthorinae</taxon>
        <taxon>Rhynchophorus</taxon>
    </lineage>
</organism>
<keyword evidence="2" id="KW-1185">Reference proteome</keyword>
<dbReference type="OrthoDB" id="6774132at2759"/>
<evidence type="ECO:0000313" key="2">
    <source>
        <dbReference type="Proteomes" id="UP000625711"/>
    </source>
</evidence>
<dbReference type="Proteomes" id="UP000625711">
    <property type="component" value="Unassembled WGS sequence"/>
</dbReference>
<protein>
    <submittedName>
        <fullName evidence="1">Uncharacterized protein</fullName>
    </submittedName>
</protein>
<reference evidence="1" key="1">
    <citation type="submission" date="2020-08" db="EMBL/GenBank/DDBJ databases">
        <title>Genome sequencing and assembly of the red palm weevil Rhynchophorus ferrugineus.</title>
        <authorList>
            <person name="Dias G.B."/>
            <person name="Bergman C.M."/>
            <person name="Manee M."/>
        </authorList>
    </citation>
    <scope>NUCLEOTIDE SEQUENCE</scope>
    <source>
        <strain evidence="1">AA-2017</strain>
        <tissue evidence="1">Whole larva</tissue>
    </source>
</reference>
<dbReference type="AlphaFoldDB" id="A0A834IF13"/>
<gene>
    <name evidence="1" type="ORF">GWI33_009183</name>
</gene>
<accession>A0A834IF13</accession>